<reference evidence="2" key="1">
    <citation type="submission" date="2012-12" db="EMBL/GenBank/DDBJ databases">
        <title>Identification and characterization of a phenylalanine ammonia-lyase gene family in Isatis indigotica Fort.</title>
        <authorList>
            <person name="Liu Q."/>
            <person name="Chen J."/>
            <person name="Zhou X."/>
            <person name="Di P."/>
            <person name="Xiao Y."/>
            <person name="Xuan H."/>
            <person name="Zhang L."/>
            <person name="Chen W."/>
        </authorList>
    </citation>
    <scope>NUCLEOTIDE SEQUENCE</scope>
    <source>
        <tissue evidence="2">Salivary gland</tissue>
    </source>
</reference>
<dbReference type="GO" id="GO:0003824">
    <property type="term" value="F:catalytic activity"/>
    <property type="evidence" value="ECO:0007669"/>
    <property type="project" value="InterPro"/>
</dbReference>
<organism evidence="2">
    <name type="scientific">Ixodes ricinus</name>
    <name type="common">Common tick</name>
    <name type="synonym">Acarus ricinus</name>
    <dbReference type="NCBI Taxonomy" id="34613"/>
    <lineage>
        <taxon>Eukaryota</taxon>
        <taxon>Metazoa</taxon>
        <taxon>Ecdysozoa</taxon>
        <taxon>Arthropoda</taxon>
        <taxon>Chelicerata</taxon>
        <taxon>Arachnida</taxon>
        <taxon>Acari</taxon>
        <taxon>Parasitiformes</taxon>
        <taxon>Ixodida</taxon>
        <taxon>Ixodoidea</taxon>
        <taxon>Ixodidae</taxon>
        <taxon>Ixodinae</taxon>
        <taxon>Ixodes</taxon>
    </lineage>
</organism>
<dbReference type="EMBL" id="GADI01001016">
    <property type="protein sequence ID" value="JAA72792.1"/>
    <property type="molecule type" value="mRNA"/>
</dbReference>
<dbReference type="InterPro" id="IPR005135">
    <property type="entry name" value="Endo/exonuclease/phosphatase"/>
</dbReference>
<dbReference type="PANTHER" id="PTHR33395">
    <property type="entry name" value="TRANSCRIPTASE, PUTATIVE-RELATED-RELATED"/>
    <property type="match status" value="1"/>
</dbReference>
<sequence>TVVNINARSLQNKAYALESLLLECSPHIVTITETWLHPLILDSEIVPPNYIILRKDRTTRGGGVAILLKRGIPYKHMPDVKDVESLWCKASFDHYSVVVGVVYRPPNSDHKCLYNLYDCMQQHIKNQRIIMAGDFNIPEVNWDSLQLGTVTSDAILDILFAFNLSLV</sequence>
<dbReference type="SUPFAM" id="SSF56219">
    <property type="entry name" value="DNase I-like"/>
    <property type="match status" value="1"/>
</dbReference>
<proteinExistence type="evidence at transcript level"/>
<dbReference type="Pfam" id="PF03372">
    <property type="entry name" value="Exo_endo_phos"/>
    <property type="match status" value="1"/>
</dbReference>
<name>A0A0K8RNY4_IXORI</name>
<evidence type="ECO:0000313" key="2">
    <source>
        <dbReference type="EMBL" id="JAA72792.1"/>
    </source>
</evidence>
<dbReference type="AlphaFoldDB" id="A0A0K8RNY4"/>
<evidence type="ECO:0000259" key="1">
    <source>
        <dbReference type="Pfam" id="PF03372"/>
    </source>
</evidence>
<protein>
    <submittedName>
        <fullName evidence="2">Putative rte ele1 orf1-h 1e-60-j 4</fullName>
    </submittedName>
</protein>
<feature type="domain" description="Endonuclease/exonuclease/phosphatase" evidence="1">
    <location>
        <begin position="6"/>
        <end position="148"/>
    </location>
</feature>
<dbReference type="PANTHER" id="PTHR33395:SF22">
    <property type="entry name" value="REVERSE TRANSCRIPTASE DOMAIN-CONTAINING PROTEIN"/>
    <property type="match status" value="1"/>
</dbReference>
<dbReference type="Gene3D" id="3.60.10.10">
    <property type="entry name" value="Endonuclease/exonuclease/phosphatase"/>
    <property type="match status" value="1"/>
</dbReference>
<accession>A0A0K8RNY4</accession>
<dbReference type="InterPro" id="IPR036691">
    <property type="entry name" value="Endo/exonu/phosph_ase_sf"/>
</dbReference>
<feature type="non-terminal residue" evidence="2">
    <location>
        <position position="1"/>
    </location>
</feature>